<name>K0SDJ9_THAOC</name>
<evidence type="ECO:0000313" key="3">
    <source>
        <dbReference type="Proteomes" id="UP000266841"/>
    </source>
</evidence>
<proteinExistence type="predicted"/>
<protein>
    <submittedName>
        <fullName evidence="2">Uncharacterized protein</fullName>
    </submittedName>
</protein>
<dbReference type="EMBL" id="AGNL01017583">
    <property type="protein sequence ID" value="EJK64158.1"/>
    <property type="molecule type" value="Genomic_DNA"/>
</dbReference>
<keyword evidence="3" id="KW-1185">Reference proteome</keyword>
<evidence type="ECO:0000313" key="2">
    <source>
        <dbReference type="EMBL" id="EJK64158.1"/>
    </source>
</evidence>
<dbReference type="Proteomes" id="UP000266841">
    <property type="component" value="Unassembled WGS sequence"/>
</dbReference>
<feature type="region of interest" description="Disordered" evidence="1">
    <location>
        <begin position="83"/>
        <end position="108"/>
    </location>
</feature>
<sequence length="134" mass="14523">MKDIGKWEDEESRTCLTDGPATNRIVNRDLPRPVPRRAHLVRRRGLRGSDGDARQDYALLALTVEQFHTLAVAPRTTVLIKKGARPVQGTPGGGPVGEEEHRAPPAETIGIKSTWARGSACSARGIARGRSIPL</sequence>
<feature type="region of interest" description="Disordered" evidence="1">
    <location>
        <begin position="1"/>
        <end position="31"/>
    </location>
</feature>
<reference evidence="2 3" key="1">
    <citation type="journal article" date="2012" name="Genome Biol.">
        <title>Genome and low-iron response of an oceanic diatom adapted to chronic iron limitation.</title>
        <authorList>
            <person name="Lommer M."/>
            <person name="Specht M."/>
            <person name="Roy A.S."/>
            <person name="Kraemer L."/>
            <person name="Andreson R."/>
            <person name="Gutowska M.A."/>
            <person name="Wolf J."/>
            <person name="Bergner S.V."/>
            <person name="Schilhabel M.B."/>
            <person name="Klostermeier U.C."/>
            <person name="Beiko R.G."/>
            <person name="Rosenstiel P."/>
            <person name="Hippler M."/>
            <person name="Laroche J."/>
        </authorList>
    </citation>
    <scope>NUCLEOTIDE SEQUENCE [LARGE SCALE GENOMIC DNA]</scope>
    <source>
        <strain evidence="2 3">CCMP1005</strain>
    </source>
</reference>
<gene>
    <name evidence="2" type="ORF">THAOC_15137</name>
</gene>
<accession>K0SDJ9</accession>
<evidence type="ECO:0000256" key="1">
    <source>
        <dbReference type="SAM" id="MobiDB-lite"/>
    </source>
</evidence>
<organism evidence="2 3">
    <name type="scientific">Thalassiosira oceanica</name>
    <name type="common">Marine diatom</name>
    <dbReference type="NCBI Taxonomy" id="159749"/>
    <lineage>
        <taxon>Eukaryota</taxon>
        <taxon>Sar</taxon>
        <taxon>Stramenopiles</taxon>
        <taxon>Ochrophyta</taxon>
        <taxon>Bacillariophyta</taxon>
        <taxon>Coscinodiscophyceae</taxon>
        <taxon>Thalassiosirophycidae</taxon>
        <taxon>Thalassiosirales</taxon>
        <taxon>Thalassiosiraceae</taxon>
        <taxon>Thalassiosira</taxon>
    </lineage>
</organism>
<dbReference type="AlphaFoldDB" id="K0SDJ9"/>
<comment type="caution">
    <text evidence="2">The sequence shown here is derived from an EMBL/GenBank/DDBJ whole genome shotgun (WGS) entry which is preliminary data.</text>
</comment>